<feature type="non-terminal residue" evidence="4">
    <location>
        <position position="1"/>
    </location>
</feature>
<gene>
    <name evidence="4" type="ORF">D6D28_05328</name>
</gene>
<keyword evidence="2" id="KW-0472">Membrane</keyword>
<keyword evidence="2" id="KW-0812">Transmembrane</keyword>
<dbReference type="CDD" id="cd12087">
    <property type="entry name" value="TM_EGFR-like"/>
    <property type="match status" value="1"/>
</dbReference>
<dbReference type="Gene3D" id="2.40.70.10">
    <property type="entry name" value="Acid Proteases"/>
    <property type="match status" value="1"/>
</dbReference>
<name>A0A4V4HZU7_AURPU</name>
<feature type="region of interest" description="Disordered" evidence="1">
    <location>
        <begin position="518"/>
        <end position="547"/>
    </location>
</feature>
<feature type="compositionally biased region" description="Low complexity" evidence="1">
    <location>
        <begin position="521"/>
        <end position="530"/>
    </location>
</feature>
<protein>
    <recommendedName>
        <fullName evidence="3">Peptidase A1 domain-containing protein</fullName>
    </recommendedName>
</protein>
<evidence type="ECO:0000313" key="5">
    <source>
        <dbReference type="Proteomes" id="UP000304951"/>
    </source>
</evidence>
<evidence type="ECO:0000256" key="2">
    <source>
        <dbReference type="SAM" id="Phobius"/>
    </source>
</evidence>
<dbReference type="InterPro" id="IPR033121">
    <property type="entry name" value="PEPTIDASE_A1"/>
</dbReference>
<evidence type="ECO:0000256" key="1">
    <source>
        <dbReference type="SAM" id="MobiDB-lite"/>
    </source>
</evidence>
<dbReference type="AlphaFoldDB" id="A0A4V4HZU7"/>
<proteinExistence type="predicted"/>
<evidence type="ECO:0000259" key="3">
    <source>
        <dbReference type="PROSITE" id="PS51767"/>
    </source>
</evidence>
<organism evidence="4 5">
    <name type="scientific">Aureobasidium pullulans</name>
    <name type="common">Black yeast</name>
    <name type="synonym">Pullularia pullulans</name>
    <dbReference type="NCBI Taxonomy" id="5580"/>
    <lineage>
        <taxon>Eukaryota</taxon>
        <taxon>Fungi</taxon>
        <taxon>Dikarya</taxon>
        <taxon>Ascomycota</taxon>
        <taxon>Pezizomycotina</taxon>
        <taxon>Dothideomycetes</taxon>
        <taxon>Dothideomycetidae</taxon>
        <taxon>Dothideales</taxon>
        <taxon>Saccotheciaceae</taxon>
        <taxon>Aureobasidium</taxon>
    </lineage>
</organism>
<comment type="caution">
    <text evidence="4">The sequence shown here is derived from an EMBL/GenBank/DDBJ whole genome shotgun (WGS) entry which is preliminary data.</text>
</comment>
<keyword evidence="2" id="KW-1133">Transmembrane helix</keyword>
<dbReference type="PROSITE" id="PS51767">
    <property type="entry name" value="PEPTIDASE_A1"/>
    <property type="match status" value="1"/>
</dbReference>
<feature type="domain" description="Peptidase A1" evidence="3">
    <location>
        <begin position="38"/>
        <end position="406"/>
    </location>
</feature>
<feature type="transmembrane region" description="Helical" evidence="2">
    <location>
        <begin position="474"/>
        <end position="495"/>
    </location>
</feature>
<dbReference type="Proteomes" id="UP000304951">
    <property type="component" value="Unassembled WGS sequence"/>
</dbReference>
<sequence>IIGQPVQYDLSIPVHPVLLWSLCKCSTLTQFRHRRPWYALIQAVSWPERNVTLLPSLTKTNLFVHSDVCSDPRSACPQSETSLWTGLAGTWSWMNSTLFDASTWDPSLKPLNLSGQASYISDRITLKGPGDGSPYLDFTANAVDQDINVNYPSADAWYTLNTGFFSLYGEEKHIDYVSVNGSDISLNTTLPLAYSQDAIPSSFYGLHLGSASSKTPVPGSLVLGGYDKSRCLTTPIVSDTDTFVLTDINIGVADGASPFPADTRLPVRNLLDSGGSGKLRIYPNPGVPYLYLPSETCNTISEHLPVTFNKTLGLYLWNTSAPSFEDIMTSPSYLSFNFSTDSSTSTVYIPFALLNLTLEWPLVDFPTQFFPCSPYEPSDGRYHLGRAFLQGAFMAQDWKSGKLMLAQAPGPDLADVSLVTISSNDTSVSPMVKAPSWNVTWASKLKALERGTASTPLGGNTATTGASHLSSGSIAGIVVGIVGGLSLLAGLIWAWHRRQKAASVRNDDEKRYSRHWELDESNSGSSSLPSEVWAPGKHGLTMSPVEMDAANINELDGGSMQTDKWNEGRK</sequence>
<dbReference type="EMBL" id="QZAF01000211">
    <property type="protein sequence ID" value="THV70193.1"/>
    <property type="molecule type" value="Genomic_DNA"/>
</dbReference>
<evidence type="ECO:0000313" key="4">
    <source>
        <dbReference type="EMBL" id="THV70193.1"/>
    </source>
</evidence>
<reference evidence="4 5" key="1">
    <citation type="submission" date="2018-10" db="EMBL/GenBank/DDBJ databases">
        <title>Fifty Aureobasidium pullulans genomes reveal a recombining polyextremotolerant generalist.</title>
        <authorList>
            <person name="Gostincar C."/>
            <person name="Turk M."/>
            <person name="Zajc J."/>
            <person name="Gunde-Cimerman N."/>
        </authorList>
    </citation>
    <scope>NUCLEOTIDE SEQUENCE [LARGE SCALE GENOMIC DNA]</scope>
    <source>
        <strain evidence="4 5">EXF-11900</strain>
    </source>
</reference>
<dbReference type="SUPFAM" id="SSF50630">
    <property type="entry name" value="Acid proteases"/>
    <property type="match status" value="1"/>
</dbReference>
<accession>A0A4V4HZU7</accession>
<dbReference type="InterPro" id="IPR021109">
    <property type="entry name" value="Peptidase_aspartic_dom_sf"/>
</dbReference>